<evidence type="ECO:0000259" key="2">
    <source>
        <dbReference type="Pfam" id="PF20167"/>
    </source>
</evidence>
<feature type="region of interest" description="Disordered" evidence="1">
    <location>
        <begin position="238"/>
        <end position="267"/>
    </location>
</feature>
<accession>M1DSQ7</accession>
<dbReference type="Pfam" id="PF20167">
    <property type="entry name" value="Transposase_32"/>
    <property type="match status" value="1"/>
</dbReference>
<organism evidence="3 4">
    <name type="scientific">Solanum tuberosum</name>
    <name type="common">Potato</name>
    <dbReference type="NCBI Taxonomy" id="4113"/>
    <lineage>
        <taxon>Eukaryota</taxon>
        <taxon>Viridiplantae</taxon>
        <taxon>Streptophyta</taxon>
        <taxon>Embryophyta</taxon>
        <taxon>Tracheophyta</taxon>
        <taxon>Spermatophyta</taxon>
        <taxon>Magnoliopsida</taxon>
        <taxon>eudicotyledons</taxon>
        <taxon>Gunneridae</taxon>
        <taxon>Pentapetalae</taxon>
        <taxon>asterids</taxon>
        <taxon>lamiids</taxon>
        <taxon>Solanales</taxon>
        <taxon>Solanaceae</taxon>
        <taxon>Solanoideae</taxon>
        <taxon>Solaneae</taxon>
        <taxon>Solanum</taxon>
    </lineage>
</organism>
<dbReference type="PaxDb" id="4113-PGSC0003DMT400093800"/>
<dbReference type="Gramene" id="PGSC0003DMT400093800">
    <property type="protein sequence ID" value="PGSC0003DMT400093800"/>
    <property type="gene ID" value="PGSC0003DMG400043371"/>
</dbReference>
<dbReference type="GO" id="GO:0009579">
    <property type="term" value="C:thylakoid"/>
    <property type="evidence" value="ECO:0000318"/>
    <property type="project" value="GO_Central"/>
</dbReference>
<protein>
    <recommendedName>
        <fullName evidence="2">Putative plant transposon protein domain-containing protein</fullName>
    </recommendedName>
</protein>
<dbReference type="GO" id="GO:0009523">
    <property type="term" value="C:photosystem II"/>
    <property type="evidence" value="ECO:0000318"/>
    <property type="project" value="GO_Central"/>
</dbReference>
<evidence type="ECO:0000256" key="1">
    <source>
        <dbReference type="SAM" id="MobiDB-lite"/>
    </source>
</evidence>
<evidence type="ECO:0000313" key="3">
    <source>
        <dbReference type="EnsemblPlants" id="PGSC0003DMT400093800"/>
    </source>
</evidence>
<evidence type="ECO:0000313" key="4">
    <source>
        <dbReference type="Proteomes" id="UP000011115"/>
    </source>
</evidence>
<sequence>MLSIILQKVNEHDRVLEEMTENVEMLNQMATSHSRSIQLLETPMGHVLPHLYPRQQEGFPSDTMAKPKNEVGELNVQSVTHRRGANRRVTEYVGDQDFVRRLNPHIDWRSCKTQRGSVTFGEKPEFAVHSTTCRKSFLITLSTPLTPKMHCNFRQASPCSPNAVKDSSKGPSHRRHAICLRNFLKPIISASPIWLAKVIWRLADRVNMARAKVVGRDMPPYKSVKGIKITEDAAASKAKAAKLPTTGGKGKGKGKTPTTASPEASSDSDDIYVTHLTTSKKIMRCLKSHKFQLFTNPRGSYIPNWVRELYSALVPQGKKSVAKFRLIDYVVVKDGTSKWLEVGAPIEKKNLNIAARFWFGFISKTLMPSQNESIICHAKAPVLVASLMGRG</sequence>
<dbReference type="EnsemblPlants" id="PGSC0003DMT400093800">
    <property type="protein sequence ID" value="PGSC0003DMT400093800"/>
    <property type="gene ID" value="PGSC0003DMG400043371"/>
</dbReference>
<dbReference type="InParanoid" id="M1DSQ7"/>
<feature type="domain" description="Putative plant transposon protein" evidence="2">
    <location>
        <begin position="288"/>
        <end position="385"/>
    </location>
</feature>
<dbReference type="AlphaFoldDB" id="M1DSQ7"/>
<reference evidence="3" key="2">
    <citation type="submission" date="2015-06" db="UniProtKB">
        <authorList>
            <consortium name="EnsemblPlants"/>
        </authorList>
    </citation>
    <scope>IDENTIFICATION</scope>
    <source>
        <strain evidence="3">DM1-3 516 R44</strain>
    </source>
</reference>
<dbReference type="PANTHER" id="PTHR33180">
    <property type="entry name" value="PHOTOSYSTEM II CP43 REACTION CENTER PROTEIN"/>
    <property type="match status" value="1"/>
</dbReference>
<proteinExistence type="predicted"/>
<dbReference type="InterPro" id="IPR046796">
    <property type="entry name" value="Transposase_32_dom"/>
</dbReference>
<dbReference type="PANTHER" id="PTHR33180:SF31">
    <property type="entry name" value="POLYPROTEIN PROTEIN"/>
    <property type="match status" value="1"/>
</dbReference>
<dbReference type="HOGENOM" id="CLU_706765_0_0_1"/>
<name>M1DSQ7_SOLTU</name>
<dbReference type="Proteomes" id="UP000011115">
    <property type="component" value="Unassembled WGS sequence"/>
</dbReference>
<reference evidence="4" key="1">
    <citation type="journal article" date="2011" name="Nature">
        <title>Genome sequence and analysis of the tuber crop potato.</title>
        <authorList>
            <consortium name="The Potato Genome Sequencing Consortium"/>
        </authorList>
    </citation>
    <scope>NUCLEOTIDE SEQUENCE [LARGE SCALE GENOMIC DNA]</scope>
    <source>
        <strain evidence="4">cv. DM1-3 516 R44</strain>
    </source>
</reference>
<keyword evidence="4" id="KW-1185">Reference proteome</keyword>